<reference evidence="2" key="1">
    <citation type="submission" date="2017-07" db="EMBL/GenBank/DDBJ databases">
        <title>Taro Niue Genome Assembly and Annotation.</title>
        <authorList>
            <person name="Atibalentja N."/>
            <person name="Keating K."/>
            <person name="Fields C.J."/>
        </authorList>
    </citation>
    <scope>NUCLEOTIDE SEQUENCE</scope>
    <source>
        <strain evidence="2">Niue_2</strain>
        <tissue evidence="2">Leaf</tissue>
    </source>
</reference>
<dbReference type="EMBL" id="NMUH01007942">
    <property type="protein sequence ID" value="MQM18057.1"/>
    <property type="molecule type" value="Genomic_DNA"/>
</dbReference>
<evidence type="ECO:0000313" key="3">
    <source>
        <dbReference type="Proteomes" id="UP000652761"/>
    </source>
</evidence>
<evidence type="ECO:0000313" key="2">
    <source>
        <dbReference type="EMBL" id="MQM18057.1"/>
    </source>
</evidence>
<proteinExistence type="predicted"/>
<name>A0A843XFY0_COLES</name>
<accession>A0A843XFY0</accession>
<comment type="caution">
    <text evidence="2">The sequence shown here is derived from an EMBL/GenBank/DDBJ whole genome shotgun (WGS) entry which is preliminary data.</text>
</comment>
<sequence length="70" mass="7469">MSGKRHETRPGIPPRFRPGTDSHATRSLTWPLTDACPEELVLSASGSPRSCGHDFHSAGISLALSSIVQT</sequence>
<dbReference type="Proteomes" id="UP000652761">
    <property type="component" value="Unassembled WGS sequence"/>
</dbReference>
<protein>
    <submittedName>
        <fullName evidence="2">Uncharacterized protein</fullName>
    </submittedName>
</protein>
<gene>
    <name evidence="2" type="ORF">Taro_051039</name>
</gene>
<dbReference type="AlphaFoldDB" id="A0A843XFY0"/>
<feature type="region of interest" description="Disordered" evidence="1">
    <location>
        <begin position="1"/>
        <end position="27"/>
    </location>
</feature>
<evidence type="ECO:0000256" key="1">
    <source>
        <dbReference type="SAM" id="MobiDB-lite"/>
    </source>
</evidence>
<feature type="non-terminal residue" evidence="2">
    <location>
        <position position="70"/>
    </location>
</feature>
<keyword evidence="3" id="KW-1185">Reference proteome</keyword>
<organism evidence="2 3">
    <name type="scientific">Colocasia esculenta</name>
    <name type="common">Wild taro</name>
    <name type="synonym">Arum esculentum</name>
    <dbReference type="NCBI Taxonomy" id="4460"/>
    <lineage>
        <taxon>Eukaryota</taxon>
        <taxon>Viridiplantae</taxon>
        <taxon>Streptophyta</taxon>
        <taxon>Embryophyta</taxon>
        <taxon>Tracheophyta</taxon>
        <taxon>Spermatophyta</taxon>
        <taxon>Magnoliopsida</taxon>
        <taxon>Liliopsida</taxon>
        <taxon>Araceae</taxon>
        <taxon>Aroideae</taxon>
        <taxon>Colocasieae</taxon>
        <taxon>Colocasia</taxon>
    </lineage>
</organism>